<evidence type="ECO:0000313" key="2">
    <source>
        <dbReference type="EMBL" id="VAW30173.1"/>
    </source>
</evidence>
<feature type="domain" description="N-acetyltransferase" evidence="1">
    <location>
        <begin position="2"/>
        <end position="150"/>
    </location>
</feature>
<name>A0A3B0UPM8_9ZZZZ</name>
<dbReference type="InterPro" id="IPR050276">
    <property type="entry name" value="MshD_Acetyltransferase"/>
</dbReference>
<dbReference type="Pfam" id="PF00583">
    <property type="entry name" value="Acetyltransf_1"/>
    <property type="match status" value="1"/>
</dbReference>
<proteinExistence type="predicted"/>
<dbReference type="PANTHER" id="PTHR43617:SF38">
    <property type="entry name" value="N-ACETYLTRANSFERASE DOMAIN-CONTAINING PROTEIN"/>
    <property type="match status" value="1"/>
</dbReference>
<dbReference type="Gene3D" id="3.40.630.30">
    <property type="match status" value="1"/>
</dbReference>
<dbReference type="GO" id="GO:0016747">
    <property type="term" value="F:acyltransferase activity, transferring groups other than amino-acyl groups"/>
    <property type="evidence" value="ECO:0007669"/>
    <property type="project" value="InterPro"/>
</dbReference>
<evidence type="ECO:0000259" key="1">
    <source>
        <dbReference type="PROSITE" id="PS51186"/>
    </source>
</evidence>
<dbReference type="PROSITE" id="PS51186">
    <property type="entry name" value="GNAT"/>
    <property type="match status" value="1"/>
</dbReference>
<dbReference type="CDD" id="cd04301">
    <property type="entry name" value="NAT_SF"/>
    <property type="match status" value="1"/>
</dbReference>
<dbReference type="AlphaFoldDB" id="A0A3B0UPM8"/>
<dbReference type="EMBL" id="UOET01000483">
    <property type="protein sequence ID" value="VAW30173.1"/>
    <property type="molecule type" value="Genomic_DNA"/>
</dbReference>
<organism evidence="2">
    <name type="scientific">hydrothermal vent metagenome</name>
    <dbReference type="NCBI Taxonomy" id="652676"/>
    <lineage>
        <taxon>unclassified sequences</taxon>
        <taxon>metagenomes</taxon>
        <taxon>ecological metagenomes</taxon>
    </lineage>
</organism>
<gene>
    <name evidence="2" type="ORF">MNBD_BACTEROID07-1042</name>
</gene>
<dbReference type="InterPro" id="IPR000182">
    <property type="entry name" value="GNAT_dom"/>
</dbReference>
<accession>A0A3B0UPM8</accession>
<dbReference type="SUPFAM" id="SSF55729">
    <property type="entry name" value="Acyl-CoA N-acyltransferases (Nat)"/>
    <property type="match status" value="1"/>
</dbReference>
<dbReference type="PANTHER" id="PTHR43617">
    <property type="entry name" value="L-AMINO ACID N-ACETYLTRANSFERASE"/>
    <property type="match status" value="1"/>
</dbReference>
<sequence>MVQIRTASEENREIIADFQIKMANETEDLILEKETLSEGVMHVLRDPEKGKYFIAEEAGKVVASLLVTFEWSDWRNKWVLWIQSVYVLPKYRKQGVFKNMYAHIKKWAADDSEIAGIRLYVDKTNRRAIDVYRKLGMDGEHYRLFEWMKE</sequence>
<protein>
    <recommendedName>
        <fullName evidence="1">N-acetyltransferase domain-containing protein</fullName>
    </recommendedName>
</protein>
<reference evidence="2" key="1">
    <citation type="submission" date="2018-06" db="EMBL/GenBank/DDBJ databases">
        <authorList>
            <person name="Zhirakovskaya E."/>
        </authorList>
    </citation>
    <scope>NUCLEOTIDE SEQUENCE</scope>
</reference>
<dbReference type="InterPro" id="IPR016181">
    <property type="entry name" value="Acyl_CoA_acyltransferase"/>
</dbReference>